<comment type="cofactor">
    <cofactor evidence="5">
        <name>Fe(2+)</name>
        <dbReference type="ChEBI" id="CHEBI:29033"/>
    </cofactor>
    <text evidence="5">Binds 1 Fe(2+) ion per subunit.</text>
</comment>
<evidence type="ECO:0000256" key="4">
    <source>
        <dbReference type="ARBA" id="ARBA00023004"/>
    </source>
</evidence>
<organism evidence="7 8">
    <name type="scientific">Penicillium antarcticum</name>
    <dbReference type="NCBI Taxonomy" id="416450"/>
    <lineage>
        <taxon>Eukaryota</taxon>
        <taxon>Fungi</taxon>
        <taxon>Dikarya</taxon>
        <taxon>Ascomycota</taxon>
        <taxon>Pezizomycotina</taxon>
        <taxon>Eurotiomycetes</taxon>
        <taxon>Eurotiomycetidae</taxon>
        <taxon>Eurotiales</taxon>
        <taxon>Aspergillaceae</taxon>
        <taxon>Penicillium</taxon>
    </lineage>
</organism>
<dbReference type="AlphaFoldDB" id="A0A1V6Q2I1"/>
<dbReference type="GO" id="GO:0046872">
    <property type="term" value="F:metal ion binding"/>
    <property type="evidence" value="ECO:0007669"/>
    <property type="project" value="UniProtKB-KW"/>
</dbReference>
<keyword evidence="2 5" id="KW-0479">Metal-binding</keyword>
<feature type="compositionally biased region" description="Polar residues" evidence="6">
    <location>
        <begin position="14"/>
        <end position="25"/>
    </location>
</feature>
<dbReference type="Proteomes" id="UP000191672">
    <property type="component" value="Unassembled WGS sequence"/>
</dbReference>
<keyword evidence="4 5" id="KW-0408">Iron</keyword>
<comment type="caution">
    <text evidence="7">The sequence shown here is derived from an EMBL/GenBank/DDBJ whole genome shotgun (WGS) entry which is preliminary data.</text>
</comment>
<reference evidence="8" key="1">
    <citation type="journal article" date="2017" name="Nat. Microbiol.">
        <title>Global analysis of biosynthetic gene clusters reveals vast potential of secondary metabolite production in Penicillium species.</title>
        <authorList>
            <person name="Nielsen J.C."/>
            <person name="Grijseels S."/>
            <person name="Prigent S."/>
            <person name="Ji B."/>
            <person name="Dainat J."/>
            <person name="Nielsen K.F."/>
            <person name="Frisvad J.C."/>
            <person name="Workman M."/>
            <person name="Nielsen J."/>
        </authorList>
    </citation>
    <scope>NUCLEOTIDE SEQUENCE [LARGE SCALE GENOMIC DNA]</scope>
    <source>
        <strain evidence="8">IBT 31811</strain>
    </source>
</reference>
<dbReference type="STRING" id="416450.A0A1V6Q2I1"/>
<evidence type="ECO:0000256" key="5">
    <source>
        <dbReference type="PIRSR" id="PIRSR604294-1"/>
    </source>
</evidence>
<keyword evidence="3" id="KW-0560">Oxidoreductase</keyword>
<dbReference type="Pfam" id="PF03055">
    <property type="entry name" value="RPE65"/>
    <property type="match status" value="1"/>
</dbReference>
<dbReference type="InterPro" id="IPR004294">
    <property type="entry name" value="Carotenoid_Oase"/>
</dbReference>
<evidence type="ECO:0000256" key="1">
    <source>
        <dbReference type="ARBA" id="ARBA00006787"/>
    </source>
</evidence>
<protein>
    <recommendedName>
        <fullName evidence="9">Dioxygenase</fullName>
    </recommendedName>
</protein>
<sequence>MPALLESTPEMDWSQKTSDHYNNWPTDKGYDPEYEQREPVEIPVTGQFPAYAAGVLYRTGPGKSQIQADNGEILRLTHWFDGFSQTHRFQIRAPDESNPSTRIFYNSRFSTDDLIEQSRKAGNLDKISFGQKRDPCKSVLGKVQSEFEPEPQPHPGPASVNIGVTLSINFPGLDTPPGDDPTSRWTNSEGIRTLYAKTDYNALKKLDPETLEPIGLASQKDLDPELSGQLSASHARSDPVTGDMFNFNLTLGQTCTYRVFGVSASTGETTILATFDAIPAYLHSLLITEDHVILCIWNAHVNPLAIEESFMSAILPTDPSQPAVWYVIDRKHGNGLIATYESPAFFCFHTINAWLEPSKEDPTKIDMIADLVKTDSSNILQTLLYDNLISSRDTAKDFQKNRNDSFRASITRFRLPRIPSGPESDIKNASIEWSVCKSLSPELPTMDPKRVTQKHRYVYAVTFRGESTLTDGIMKLDCDTQQVRLWACHGQSPGEPIFVANPEGTSEDDGVLLSVVLDGTKSKSYLLCLDAKDLTEIGRANVDGAVGFGFHGQHVPTLGGMPTGDY</sequence>
<feature type="binding site" evidence="5">
    <location>
        <position position="283"/>
    </location>
    <ligand>
        <name>Fe cation</name>
        <dbReference type="ChEBI" id="CHEBI:24875"/>
        <note>catalytic</note>
    </ligand>
</feature>
<name>A0A1V6Q2I1_9EURO</name>
<dbReference type="PANTHER" id="PTHR10543">
    <property type="entry name" value="BETA-CAROTENE DIOXYGENASE"/>
    <property type="match status" value="1"/>
</dbReference>
<comment type="similarity">
    <text evidence="1">Belongs to the carotenoid oxygenase family.</text>
</comment>
<feature type="region of interest" description="Disordered" evidence="6">
    <location>
        <begin position="1"/>
        <end position="29"/>
    </location>
</feature>
<dbReference type="EMBL" id="MDYN01000016">
    <property type="protein sequence ID" value="OQD83441.1"/>
    <property type="molecule type" value="Genomic_DNA"/>
</dbReference>
<feature type="binding site" evidence="5">
    <location>
        <position position="349"/>
    </location>
    <ligand>
        <name>Fe cation</name>
        <dbReference type="ChEBI" id="CHEBI:24875"/>
        <note>catalytic</note>
    </ligand>
</feature>
<evidence type="ECO:0000313" key="7">
    <source>
        <dbReference type="EMBL" id="OQD83441.1"/>
    </source>
</evidence>
<dbReference type="GO" id="GO:0016121">
    <property type="term" value="P:carotene catabolic process"/>
    <property type="evidence" value="ECO:0007669"/>
    <property type="project" value="TreeGrafter"/>
</dbReference>
<gene>
    <name evidence="7" type="ORF">PENANT_c016G09536</name>
</gene>
<evidence type="ECO:0000256" key="3">
    <source>
        <dbReference type="ARBA" id="ARBA00023002"/>
    </source>
</evidence>
<evidence type="ECO:0008006" key="9">
    <source>
        <dbReference type="Google" id="ProtNLM"/>
    </source>
</evidence>
<dbReference type="PANTHER" id="PTHR10543:SF24">
    <property type="entry name" value="CAROTENOID ISOMEROOXYGENASE"/>
    <property type="match status" value="1"/>
</dbReference>
<feature type="binding site" evidence="5">
    <location>
        <position position="551"/>
    </location>
    <ligand>
        <name>Fe cation</name>
        <dbReference type="ChEBI" id="CHEBI:24875"/>
        <note>catalytic</note>
    </ligand>
</feature>
<evidence type="ECO:0000256" key="6">
    <source>
        <dbReference type="SAM" id="MobiDB-lite"/>
    </source>
</evidence>
<proteinExistence type="inferred from homology"/>
<dbReference type="GO" id="GO:0010436">
    <property type="term" value="F:carotenoid dioxygenase activity"/>
    <property type="evidence" value="ECO:0007669"/>
    <property type="project" value="TreeGrafter"/>
</dbReference>
<feature type="binding site" evidence="5">
    <location>
        <position position="234"/>
    </location>
    <ligand>
        <name>Fe cation</name>
        <dbReference type="ChEBI" id="CHEBI:24875"/>
        <note>catalytic</note>
    </ligand>
</feature>
<evidence type="ECO:0000256" key="2">
    <source>
        <dbReference type="ARBA" id="ARBA00022723"/>
    </source>
</evidence>
<accession>A0A1V6Q2I1</accession>
<keyword evidence="8" id="KW-1185">Reference proteome</keyword>
<evidence type="ECO:0000313" key="8">
    <source>
        <dbReference type="Proteomes" id="UP000191672"/>
    </source>
</evidence>